<name>E8R8B0_DESM0</name>
<dbReference type="eggNOG" id="arCOG01403">
    <property type="taxonomic scope" value="Archaea"/>
</dbReference>
<sequence length="383" mass="44017">MRIVHIFHNYCPVVGGLEKAVQKVAEEQTKMGHEVHVITSNYGANGRPKEEVLNGVYVHRVRSWRLGFADLTIPLEYPVDLFEKVDVVHSWSQNSLFTYLMSKKAKRLRKPVVVYFLGVSYLRHHYNLLIRIFGYFYQRMVERGVVELADMALATNEYEAELLREKYGVKATVVPHGIDEIYLNTLDMSARFREKYRINNRIIAYVGRIHYTKGLDLLLKAFAQIAKQVDDTVLVIAGKGDKKYFDKCMHLAEKLGVSSRVIYVGFLTEEDKIGLIDASDVVVLPSRHAGESFPLLVYEVISRLRPIVVTNAGMLGYHVRNGEDGFVVAVDDLQGLSNAILAILKDRDLREYIKLNLIERRRVLWLWRDVASKFIDLYKPLVN</sequence>
<keyword evidence="3" id="KW-0808">Transferase</keyword>
<organism evidence="3 4">
    <name type="scientific">Desulfurococcus mucosus (strain ATCC 35584 / DSM 2162 / JCM 9187 / O7/1)</name>
    <dbReference type="NCBI Taxonomy" id="765177"/>
    <lineage>
        <taxon>Archaea</taxon>
        <taxon>Thermoproteota</taxon>
        <taxon>Thermoprotei</taxon>
        <taxon>Desulfurococcales</taxon>
        <taxon>Desulfurococcaceae</taxon>
        <taxon>Desulfurococcus</taxon>
    </lineage>
</organism>
<dbReference type="KEGG" id="dmu:Desmu_0417"/>
<evidence type="ECO:0000259" key="1">
    <source>
        <dbReference type="Pfam" id="PF00534"/>
    </source>
</evidence>
<feature type="domain" description="Glycosyltransferase subfamily 4-like N-terminal" evidence="2">
    <location>
        <begin position="14"/>
        <end position="179"/>
    </location>
</feature>
<evidence type="ECO:0000259" key="2">
    <source>
        <dbReference type="Pfam" id="PF13439"/>
    </source>
</evidence>
<evidence type="ECO:0000313" key="4">
    <source>
        <dbReference type="Proteomes" id="UP000001068"/>
    </source>
</evidence>
<proteinExistence type="predicted"/>
<feature type="domain" description="Glycosyl transferase family 1" evidence="1">
    <location>
        <begin position="192"/>
        <end position="354"/>
    </location>
</feature>
<protein>
    <submittedName>
        <fullName evidence="3">Glycosyl transferase group 1</fullName>
    </submittedName>
</protein>
<dbReference type="HOGENOM" id="CLU_009583_2_1_2"/>
<evidence type="ECO:0000313" key="3">
    <source>
        <dbReference type="EMBL" id="ADV64736.1"/>
    </source>
</evidence>
<accession>E8R8B0</accession>
<reference evidence="3 4" key="2">
    <citation type="journal article" date="2011" name="Stand. Genomic Sci.">
        <title>Complete genome sequence of Desulfurococcus mucosus type strain (O7/1).</title>
        <authorList>
            <person name="Wirth R."/>
            <person name="Chertkov O."/>
            <person name="Held B."/>
            <person name="Lapidus A."/>
            <person name="Nolan M."/>
            <person name="Lucas S."/>
            <person name="Hammon N."/>
            <person name="Deshpande S."/>
            <person name="Cheng J.F."/>
            <person name="Tapia R."/>
            <person name="Han C."/>
            <person name="Goodwin L."/>
            <person name="Pitluck S."/>
            <person name="Liolios K."/>
            <person name="Ioanna P."/>
            <person name="Ivanova N."/>
            <person name="Mavromatis K."/>
            <person name="Mikhailova N."/>
            <person name="Pati A."/>
            <person name="Chen A."/>
            <person name="Palaniappan K."/>
            <person name="Land M."/>
            <person name="Hauser L."/>
            <person name="Chang Y.J."/>
            <person name="Jeffries C.D."/>
            <person name="Bilek Y."/>
            <person name="Hader T."/>
            <person name="Rohde M."/>
            <person name="Spring S."/>
            <person name="Sikorski J."/>
            <person name="Goker M."/>
            <person name="Woyke T."/>
            <person name="Bristow J."/>
            <person name="Eisen J.A."/>
            <person name="Markowitz V."/>
            <person name="Hugenholtz P."/>
            <person name="Kyrpides N.C."/>
            <person name="Klenk H.P."/>
        </authorList>
    </citation>
    <scope>NUCLEOTIDE SEQUENCE [LARGE SCALE GENOMIC DNA]</scope>
    <source>
        <strain evidence="4">ATCC 35584 / DSM 2162 / JCM 9187 / O7/1</strain>
    </source>
</reference>
<dbReference type="GeneID" id="10153110"/>
<dbReference type="InterPro" id="IPR050194">
    <property type="entry name" value="Glycosyltransferase_grp1"/>
</dbReference>
<reference evidence="4" key="1">
    <citation type="submission" date="2010-11" db="EMBL/GenBank/DDBJ databases">
        <title>The complete genome of Desulfurococcus mucosus DSM 2162.</title>
        <authorList>
            <consortium name="US DOE Joint Genome Institute (JGI-PGF)"/>
            <person name="Lucas S."/>
            <person name="Copeland A."/>
            <person name="Lapidus A."/>
            <person name="Bruce D."/>
            <person name="Goodwin L."/>
            <person name="Pitluck S."/>
            <person name="Kyrpides N."/>
            <person name="Mavromatis K."/>
            <person name="Pagani I."/>
            <person name="Ivanova N."/>
            <person name="Ovchinnikova G."/>
            <person name="Chertkov O."/>
            <person name="Held B."/>
            <person name="Brettin T."/>
            <person name="Detter J.C."/>
            <person name="Tapia R."/>
            <person name="Han C."/>
            <person name="Land M."/>
            <person name="Hauser L."/>
            <person name="Markowitz V."/>
            <person name="Cheng J.-F."/>
            <person name="Hugenholtz P."/>
            <person name="Woyke T."/>
            <person name="Wu D."/>
            <person name="Wirth R."/>
            <person name="Bilek Y."/>
            <person name="Hader T."/>
            <person name="Klenk H.-P."/>
            <person name="Eisen J.A."/>
        </authorList>
    </citation>
    <scope>NUCLEOTIDE SEQUENCE [LARGE SCALE GENOMIC DNA]</scope>
    <source>
        <strain evidence="4">ATCC 35584 / DSM 2162 / JCM 9187 / O7/1</strain>
    </source>
</reference>
<dbReference type="Gene3D" id="3.40.50.2000">
    <property type="entry name" value="Glycogen Phosphorylase B"/>
    <property type="match status" value="2"/>
</dbReference>
<dbReference type="EMBL" id="CP002363">
    <property type="protein sequence ID" value="ADV64736.1"/>
    <property type="molecule type" value="Genomic_DNA"/>
</dbReference>
<dbReference type="RefSeq" id="WP_013561958.1">
    <property type="nucleotide sequence ID" value="NC_014961.1"/>
</dbReference>
<gene>
    <name evidence="3" type="ordered locus">Desmu_0417</name>
</gene>
<dbReference type="InterPro" id="IPR001296">
    <property type="entry name" value="Glyco_trans_1"/>
</dbReference>
<dbReference type="PANTHER" id="PTHR45947">
    <property type="entry name" value="SULFOQUINOVOSYL TRANSFERASE SQD2"/>
    <property type="match status" value="1"/>
</dbReference>
<dbReference type="Proteomes" id="UP000001068">
    <property type="component" value="Chromosome"/>
</dbReference>
<dbReference type="AlphaFoldDB" id="E8R8B0"/>
<dbReference type="CDD" id="cd03801">
    <property type="entry name" value="GT4_PimA-like"/>
    <property type="match status" value="1"/>
</dbReference>
<dbReference type="InterPro" id="IPR028098">
    <property type="entry name" value="Glyco_trans_4-like_N"/>
</dbReference>
<keyword evidence="4" id="KW-1185">Reference proteome</keyword>
<dbReference type="Pfam" id="PF00534">
    <property type="entry name" value="Glycos_transf_1"/>
    <property type="match status" value="1"/>
</dbReference>
<dbReference type="STRING" id="765177.Desmu_0417"/>
<dbReference type="OrthoDB" id="19337at2157"/>
<dbReference type="SUPFAM" id="SSF53756">
    <property type="entry name" value="UDP-Glycosyltransferase/glycogen phosphorylase"/>
    <property type="match status" value="1"/>
</dbReference>
<dbReference type="GO" id="GO:0016757">
    <property type="term" value="F:glycosyltransferase activity"/>
    <property type="evidence" value="ECO:0007669"/>
    <property type="project" value="InterPro"/>
</dbReference>
<dbReference type="PANTHER" id="PTHR45947:SF3">
    <property type="entry name" value="SULFOQUINOVOSYL TRANSFERASE SQD2"/>
    <property type="match status" value="1"/>
</dbReference>
<dbReference type="Pfam" id="PF13439">
    <property type="entry name" value="Glyco_transf_4"/>
    <property type="match status" value="1"/>
</dbReference>